<evidence type="ECO:0000313" key="3">
    <source>
        <dbReference type="Proteomes" id="UP000739538"/>
    </source>
</evidence>
<name>A0A956NA24_UNCEI</name>
<keyword evidence="1" id="KW-0472">Membrane</keyword>
<gene>
    <name evidence="2" type="ORF">KDA27_04175</name>
</gene>
<feature type="transmembrane region" description="Helical" evidence="1">
    <location>
        <begin position="148"/>
        <end position="167"/>
    </location>
</feature>
<feature type="transmembrane region" description="Helical" evidence="1">
    <location>
        <begin position="43"/>
        <end position="61"/>
    </location>
</feature>
<accession>A0A956NA24</accession>
<feature type="transmembrane region" description="Helical" evidence="1">
    <location>
        <begin position="116"/>
        <end position="136"/>
    </location>
</feature>
<keyword evidence="1" id="KW-0812">Transmembrane</keyword>
<sequence length="221" mass="23972">MKVRLPILLTFFAGLIPIVAFFFKDGTPYVKTLSSSLEQDMVIVSGFALLLGVVNVVQGNVRKIERREKGWFYAIVLLAGMAFMGLFGAAGAMRLFGLPGIGMMADGRPTPFQWGSLYLFTPLQATMFALLAFYIASAAFRAFRIRNVEATILLVAAVFVMLGRIPIGEPLFGPITEWMMQVPNGAAQRGIIIGAALGAASLSLRVILGIERSYLGLDKSE</sequence>
<feature type="transmembrane region" description="Helical" evidence="1">
    <location>
        <begin position="187"/>
        <end position="208"/>
    </location>
</feature>
<feature type="transmembrane region" description="Helical" evidence="1">
    <location>
        <begin position="7"/>
        <end position="23"/>
    </location>
</feature>
<reference evidence="2" key="2">
    <citation type="journal article" date="2021" name="Microbiome">
        <title>Successional dynamics and alternative stable states in a saline activated sludge microbial community over 9 years.</title>
        <authorList>
            <person name="Wang Y."/>
            <person name="Ye J."/>
            <person name="Ju F."/>
            <person name="Liu L."/>
            <person name="Boyd J.A."/>
            <person name="Deng Y."/>
            <person name="Parks D.H."/>
            <person name="Jiang X."/>
            <person name="Yin X."/>
            <person name="Woodcroft B.J."/>
            <person name="Tyson G.W."/>
            <person name="Hugenholtz P."/>
            <person name="Polz M.F."/>
            <person name="Zhang T."/>
        </authorList>
    </citation>
    <scope>NUCLEOTIDE SEQUENCE</scope>
    <source>
        <strain evidence="2">HKST-UBA02</strain>
    </source>
</reference>
<protein>
    <submittedName>
        <fullName evidence="2">Uncharacterized protein</fullName>
    </submittedName>
</protein>
<dbReference type="EMBL" id="JAGQHS010000013">
    <property type="protein sequence ID" value="MCA9754977.1"/>
    <property type="molecule type" value="Genomic_DNA"/>
</dbReference>
<organism evidence="2 3">
    <name type="scientific">Eiseniibacteriota bacterium</name>
    <dbReference type="NCBI Taxonomy" id="2212470"/>
    <lineage>
        <taxon>Bacteria</taxon>
        <taxon>Candidatus Eiseniibacteriota</taxon>
    </lineage>
</organism>
<evidence type="ECO:0000313" key="2">
    <source>
        <dbReference type="EMBL" id="MCA9754977.1"/>
    </source>
</evidence>
<comment type="caution">
    <text evidence="2">The sequence shown here is derived from an EMBL/GenBank/DDBJ whole genome shotgun (WGS) entry which is preliminary data.</text>
</comment>
<feature type="transmembrane region" description="Helical" evidence="1">
    <location>
        <begin position="73"/>
        <end position="96"/>
    </location>
</feature>
<keyword evidence="1" id="KW-1133">Transmembrane helix</keyword>
<evidence type="ECO:0000256" key="1">
    <source>
        <dbReference type="SAM" id="Phobius"/>
    </source>
</evidence>
<proteinExistence type="predicted"/>
<reference evidence="2" key="1">
    <citation type="submission" date="2020-04" db="EMBL/GenBank/DDBJ databases">
        <authorList>
            <person name="Zhang T."/>
        </authorList>
    </citation>
    <scope>NUCLEOTIDE SEQUENCE</scope>
    <source>
        <strain evidence="2">HKST-UBA02</strain>
    </source>
</reference>
<dbReference type="AlphaFoldDB" id="A0A956NA24"/>
<dbReference type="Proteomes" id="UP000739538">
    <property type="component" value="Unassembled WGS sequence"/>
</dbReference>